<proteinExistence type="predicted"/>
<evidence type="ECO:0008006" key="4">
    <source>
        <dbReference type="Google" id="ProtNLM"/>
    </source>
</evidence>
<evidence type="ECO:0000313" key="3">
    <source>
        <dbReference type="Proteomes" id="UP000246352"/>
    </source>
</evidence>
<accession>A0A317PQI1</accession>
<dbReference type="AlphaFoldDB" id="A0A317PQI1"/>
<keyword evidence="3" id="KW-1185">Reference proteome</keyword>
<dbReference type="RefSeq" id="WP_146215524.1">
    <property type="nucleotide sequence ID" value="NZ_QGTR01000001.1"/>
</dbReference>
<evidence type="ECO:0000256" key="1">
    <source>
        <dbReference type="SAM" id="MobiDB-lite"/>
    </source>
</evidence>
<feature type="compositionally biased region" description="Basic and acidic residues" evidence="1">
    <location>
        <begin position="179"/>
        <end position="190"/>
    </location>
</feature>
<comment type="caution">
    <text evidence="2">The sequence shown here is derived from an EMBL/GenBank/DDBJ whole genome shotgun (WGS) entry which is preliminary data.</text>
</comment>
<dbReference type="OrthoDB" id="2618648at2"/>
<feature type="region of interest" description="Disordered" evidence="1">
    <location>
        <begin position="167"/>
        <end position="190"/>
    </location>
</feature>
<dbReference type="Proteomes" id="UP000246352">
    <property type="component" value="Unassembled WGS sequence"/>
</dbReference>
<reference evidence="2 3" key="1">
    <citation type="submission" date="2018-05" db="EMBL/GenBank/DDBJ databases">
        <title>Genomic Encyclopedia of Type Strains, Phase IV (KMG-IV): sequencing the most valuable type-strain genomes for metagenomic binning, comparative biology and taxonomic classification.</title>
        <authorList>
            <person name="Goeker M."/>
        </authorList>
    </citation>
    <scope>NUCLEOTIDE SEQUENCE [LARGE SCALE GENOMIC DNA]</scope>
    <source>
        <strain evidence="2 3">DSM 16791</strain>
    </source>
</reference>
<sequence length="190" mass="20580">MSRFEKPFTPDQDIVAHPYRGEAEHQLAADVVALCQVGASIIFGVRGLDGAPIAGLGLACRIVDNRQVRLLVLRKPNDDALMALTRDSRIAATFTRISDHRSIQLKGLDAVIGAVQPEDLRAATRQARAFRDMIIDLELGDAFAAAYCSYEPAELVAIQYTPDQAFTQTPGPGAGTRVAMDDARDDRSDA</sequence>
<protein>
    <recommendedName>
        <fullName evidence="4">Pyridoxamine 5'-phosphate oxidase putative domain-containing protein</fullName>
    </recommendedName>
</protein>
<name>A0A317PQI1_9HYPH</name>
<gene>
    <name evidence="2" type="ORF">DFR52_101427</name>
</gene>
<evidence type="ECO:0000313" key="2">
    <source>
        <dbReference type="EMBL" id="PWW03741.1"/>
    </source>
</evidence>
<dbReference type="EMBL" id="QGTR01000001">
    <property type="protein sequence ID" value="PWW03741.1"/>
    <property type="molecule type" value="Genomic_DNA"/>
</dbReference>
<organism evidence="2 3">
    <name type="scientific">Hoeflea marina</name>
    <dbReference type="NCBI Taxonomy" id="274592"/>
    <lineage>
        <taxon>Bacteria</taxon>
        <taxon>Pseudomonadati</taxon>
        <taxon>Pseudomonadota</taxon>
        <taxon>Alphaproteobacteria</taxon>
        <taxon>Hyphomicrobiales</taxon>
        <taxon>Rhizobiaceae</taxon>
        <taxon>Hoeflea</taxon>
    </lineage>
</organism>